<organism evidence="1 2">
    <name type="scientific">Auriscalpium vulgare</name>
    <dbReference type="NCBI Taxonomy" id="40419"/>
    <lineage>
        <taxon>Eukaryota</taxon>
        <taxon>Fungi</taxon>
        <taxon>Dikarya</taxon>
        <taxon>Basidiomycota</taxon>
        <taxon>Agaricomycotina</taxon>
        <taxon>Agaricomycetes</taxon>
        <taxon>Russulales</taxon>
        <taxon>Auriscalpiaceae</taxon>
        <taxon>Auriscalpium</taxon>
    </lineage>
</organism>
<evidence type="ECO:0000313" key="1">
    <source>
        <dbReference type="EMBL" id="KAI0037713.1"/>
    </source>
</evidence>
<keyword evidence="2" id="KW-1185">Reference proteome</keyword>
<dbReference type="Proteomes" id="UP000814033">
    <property type="component" value="Unassembled WGS sequence"/>
</dbReference>
<dbReference type="EMBL" id="MU276761">
    <property type="protein sequence ID" value="KAI0037713.1"/>
    <property type="molecule type" value="Genomic_DNA"/>
</dbReference>
<protein>
    <submittedName>
        <fullName evidence="1">Uncharacterized protein</fullName>
    </submittedName>
</protein>
<sequence length="130" mass="14513">HLAGTFVPADVAELVELRARERTFDGAYARTALTNIGDALALLNLFDPRFYRNTPRSLCCSSLLRFFRGRHSRHALADPGRDEDDVNIVKMMQEGKVLRRPFVTAGWIVVAVAGLSPSRCSFCECTRAQN</sequence>
<reference evidence="1" key="1">
    <citation type="submission" date="2021-02" db="EMBL/GenBank/DDBJ databases">
        <authorList>
            <consortium name="DOE Joint Genome Institute"/>
            <person name="Ahrendt S."/>
            <person name="Looney B.P."/>
            <person name="Miyauchi S."/>
            <person name="Morin E."/>
            <person name="Drula E."/>
            <person name="Courty P.E."/>
            <person name="Chicoki N."/>
            <person name="Fauchery L."/>
            <person name="Kohler A."/>
            <person name="Kuo A."/>
            <person name="Labutti K."/>
            <person name="Pangilinan J."/>
            <person name="Lipzen A."/>
            <person name="Riley R."/>
            <person name="Andreopoulos W."/>
            <person name="He G."/>
            <person name="Johnson J."/>
            <person name="Barry K.W."/>
            <person name="Grigoriev I.V."/>
            <person name="Nagy L."/>
            <person name="Hibbett D."/>
            <person name="Henrissat B."/>
            <person name="Matheny P.B."/>
            <person name="Labbe J."/>
            <person name="Martin F."/>
        </authorList>
    </citation>
    <scope>NUCLEOTIDE SEQUENCE</scope>
    <source>
        <strain evidence="1">FP105234-sp</strain>
    </source>
</reference>
<evidence type="ECO:0000313" key="2">
    <source>
        <dbReference type="Proteomes" id="UP000814033"/>
    </source>
</evidence>
<feature type="non-terminal residue" evidence="1">
    <location>
        <position position="1"/>
    </location>
</feature>
<comment type="caution">
    <text evidence="1">The sequence shown here is derived from an EMBL/GenBank/DDBJ whole genome shotgun (WGS) entry which is preliminary data.</text>
</comment>
<name>A0ACB8R142_9AGAM</name>
<accession>A0ACB8R142</accession>
<proteinExistence type="predicted"/>
<gene>
    <name evidence="1" type="ORF">FA95DRAFT_1506627</name>
</gene>
<reference evidence="1" key="2">
    <citation type="journal article" date="2022" name="New Phytol.">
        <title>Evolutionary transition to the ectomycorrhizal habit in the genomes of a hyperdiverse lineage of mushroom-forming fungi.</title>
        <authorList>
            <person name="Looney B."/>
            <person name="Miyauchi S."/>
            <person name="Morin E."/>
            <person name="Drula E."/>
            <person name="Courty P.E."/>
            <person name="Kohler A."/>
            <person name="Kuo A."/>
            <person name="LaButti K."/>
            <person name="Pangilinan J."/>
            <person name="Lipzen A."/>
            <person name="Riley R."/>
            <person name="Andreopoulos W."/>
            <person name="He G."/>
            <person name="Johnson J."/>
            <person name="Nolan M."/>
            <person name="Tritt A."/>
            <person name="Barry K.W."/>
            <person name="Grigoriev I.V."/>
            <person name="Nagy L.G."/>
            <person name="Hibbett D."/>
            <person name="Henrissat B."/>
            <person name="Matheny P.B."/>
            <person name="Labbe J."/>
            <person name="Martin F.M."/>
        </authorList>
    </citation>
    <scope>NUCLEOTIDE SEQUENCE</scope>
    <source>
        <strain evidence="1">FP105234-sp</strain>
    </source>
</reference>